<evidence type="ECO:0000313" key="10">
    <source>
        <dbReference type="EMBL" id="KAL1131056.1"/>
    </source>
</evidence>
<dbReference type="PANTHER" id="PTHR30294:SF38">
    <property type="entry name" value="TRANSPORT PERMEASE PROTEIN"/>
    <property type="match status" value="1"/>
</dbReference>
<evidence type="ECO:0000256" key="3">
    <source>
        <dbReference type="ARBA" id="ARBA00022448"/>
    </source>
</evidence>
<dbReference type="Proteomes" id="UP001558652">
    <property type="component" value="Unassembled WGS sequence"/>
</dbReference>
<evidence type="ECO:0000256" key="6">
    <source>
        <dbReference type="ARBA" id="ARBA00022989"/>
    </source>
</evidence>
<evidence type="ECO:0000256" key="2">
    <source>
        <dbReference type="ARBA" id="ARBA00007783"/>
    </source>
</evidence>
<feature type="transmembrane region" description="Helical" evidence="8">
    <location>
        <begin position="193"/>
        <end position="211"/>
    </location>
</feature>
<organism evidence="10 11">
    <name type="scientific">Ranatra chinensis</name>
    <dbReference type="NCBI Taxonomy" id="642074"/>
    <lineage>
        <taxon>Eukaryota</taxon>
        <taxon>Metazoa</taxon>
        <taxon>Ecdysozoa</taxon>
        <taxon>Arthropoda</taxon>
        <taxon>Hexapoda</taxon>
        <taxon>Insecta</taxon>
        <taxon>Pterygota</taxon>
        <taxon>Neoptera</taxon>
        <taxon>Paraneoptera</taxon>
        <taxon>Hemiptera</taxon>
        <taxon>Heteroptera</taxon>
        <taxon>Panheteroptera</taxon>
        <taxon>Nepomorpha</taxon>
        <taxon>Nepidae</taxon>
        <taxon>Ranatrinae</taxon>
        <taxon>Ranatra</taxon>
    </lineage>
</organism>
<feature type="transmembrane region" description="Helical" evidence="8">
    <location>
        <begin position="159"/>
        <end position="181"/>
    </location>
</feature>
<dbReference type="InterPro" id="IPR047817">
    <property type="entry name" value="ABC2_TM_bact-type"/>
</dbReference>
<gene>
    <name evidence="10" type="ORF">AAG570_012293</name>
</gene>
<evidence type="ECO:0000313" key="11">
    <source>
        <dbReference type="Proteomes" id="UP001558652"/>
    </source>
</evidence>
<comment type="similarity">
    <text evidence="2">Belongs to the ABC-2 integral membrane protein family.</text>
</comment>
<keyword evidence="4" id="KW-1003">Cell membrane</keyword>
<evidence type="ECO:0000256" key="5">
    <source>
        <dbReference type="ARBA" id="ARBA00022692"/>
    </source>
</evidence>
<keyword evidence="11" id="KW-1185">Reference proteome</keyword>
<evidence type="ECO:0000256" key="7">
    <source>
        <dbReference type="ARBA" id="ARBA00023136"/>
    </source>
</evidence>
<dbReference type="AlphaFoldDB" id="A0ABD0YID4"/>
<dbReference type="PANTHER" id="PTHR30294">
    <property type="entry name" value="MEMBRANE COMPONENT OF ABC TRANSPORTER YHHJ-RELATED"/>
    <property type="match status" value="1"/>
</dbReference>
<reference evidence="10 11" key="1">
    <citation type="submission" date="2024-07" db="EMBL/GenBank/DDBJ databases">
        <title>Chromosome-level genome assembly of the water stick insect Ranatra chinensis (Heteroptera: Nepidae).</title>
        <authorList>
            <person name="Liu X."/>
        </authorList>
    </citation>
    <scope>NUCLEOTIDE SEQUENCE [LARGE SCALE GENOMIC DNA]</scope>
    <source>
        <strain evidence="10">Cailab_2021Rc</strain>
        <tissue evidence="10">Muscle</tissue>
    </source>
</reference>
<dbReference type="EMBL" id="JBFDAA010000007">
    <property type="protein sequence ID" value="KAL1131056.1"/>
    <property type="molecule type" value="Genomic_DNA"/>
</dbReference>
<evidence type="ECO:0000256" key="4">
    <source>
        <dbReference type="ARBA" id="ARBA00022475"/>
    </source>
</evidence>
<name>A0ABD0YID4_9HEMI</name>
<comment type="subcellular location">
    <subcellularLocation>
        <location evidence="1">Cell membrane</location>
        <topology evidence="1">Multi-pass membrane protein</topology>
    </subcellularLocation>
</comment>
<dbReference type="GO" id="GO:0005886">
    <property type="term" value="C:plasma membrane"/>
    <property type="evidence" value="ECO:0007669"/>
    <property type="project" value="UniProtKB-SubCell"/>
</dbReference>
<comment type="caution">
    <text evidence="10">The sequence shown here is derived from an EMBL/GenBank/DDBJ whole genome shotgun (WGS) entry which is preliminary data.</text>
</comment>
<accession>A0ABD0YID4</accession>
<keyword evidence="6 8" id="KW-1133">Transmembrane helix</keyword>
<proteinExistence type="inferred from homology"/>
<dbReference type="PROSITE" id="PS51012">
    <property type="entry name" value="ABC_TM2"/>
    <property type="match status" value="1"/>
</dbReference>
<feature type="transmembrane region" description="Helical" evidence="8">
    <location>
        <begin position="250"/>
        <end position="273"/>
    </location>
</feature>
<keyword evidence="3" id="KW-0813">Transport</keyword>
<evidence type="ECO:0000256" key="1">
    <source>
        <dbReference type="ARBA" id="ARBA00004651"/>
    </source>
</evidence>
<dbReference type="InterPro" id="IPR013525">
    <property type="entry name" value="ABC2_TM"/>
</dbReference>
<keyword evidence="5 8" id="KW-0812">Transmembrane</keyword>
<feature type="transmembrane region" description="Helical" evidence="8">
    <location>
        <begin position="79"/>
        <end position="106"/>
    </location>
</feature>
<dbReference type="Pfam" id="PF01061">
    <property type="entry name" value="ABC2_membrane"/>
    <property type="match status" value="1"/>
</dbReference>
<keyword evidence="7 8" id="KW-0472">Membrane</keyword>
<feature type="transmembrane region" description="Helical" evidence="8">
    <location>
        <begin position="127"/>
        <end position="153"/>
    </location>
</feature>
<evidence type="ECO:0000259" key="9">
    <source>
        <dbReference type="PROSITE" id="PS51012"/>
    </source>
</evidence>
<protein>
    <recommendedName>
        <fullName evidence="9">ABC transmembrane type-2 domain-containing protein</fullName>
    </recommendedName>
</protein>
<feature type="domain" description="ABC transmembrane type-2" evidence="9">
    <location>
        <begin position="47"/>
        <end position="276"/>
    </location>
</feature>
<evidence type="ECO:0000256" key="8">
    <source>
        <dbReference type="SAM" id="Phobius"/>
    </source>
</evidence>
<sequence>MTRYDKWIRASDEAIDGSMTSVWLDMSNQYIGNLIKWDLYRCYIDFVREMFALCEWPPKAADIPIAFQEAVYGGNNPEFIHFAVPAILQLFEFYLPMMFTVAALITERRIGAMERGQVAGITLLETLVSHVLIQFTVLLVQTVIMMLVMFVMFDNPFHGSFILCSLLLFLIGVNGTCYGIFVGMFCHTDQSALYMGLGSFFPLAMLSGMIWPREGMHALLRSIAFLLPLTLTTESMRSILIRSWGITHPIVYNGFISVSSWILLFCFVTTVYIKYISKSLKVIS</sequence>
<dbReference type="InterPro" id="IPR051449">
    <property type="entry name" value="ABC-2_transporter_component"/>
</dbReference>